<evidence type="ECO:0000313" key="2">
    <source>
        <dbReference type="EMBL" id="KAL3530013.1"/>
    </source>
</evidence>
<comment type="caution">
    <text evidence="2">The sequence shown here is derived from an EMBL/GenBank/DDBJ whole genome shotgun (WGS) entry which is preliminary data.</text>
</comment>
<sequence length="242" mass="27654">MKSMNTNKKYVSRTGIGHVETGVCCCENDACHRDLPSSDNNLNLFSDENLVEIMNCMSRELDSSSANRQNQKHASTSVPLTSEPSFSTGRIFIVLNPYAKFFKGLRDVTDLENQIIVLNSNLSLYQRLYNLPSSSQVAAIWTEFDDQTLDRSAHIQVYTHSNTSHKIKHYFSCYDLLQYPLLFPRDESGYHHCFLRNSSSKKRKINAFQDEALIDPSLVQNASELIHQENRGKFSLTYILGR</sequence>
<dbReference type="EMBL" id="JBJUIK010000004">
    <property type="protein sequence ID" value="KAL3530013.1"/>
    <property type="molecule type" value="Genomic_DNA"/>
</dbReference>
<feature type="region of interest" description="Disordered" evidence="1">
    <location>
        <begin position="62"/>
        <end position="82"/>
    </location>
</feature>
<reference evidence="2 3" key="1">
    <citation type="submission" date="2024-11" db="EMBL/GenBank/DDBJ databases">
        <title>A near-complete genome assembly of Cinchona calisaya.</title>
        <authorList>
            <person name="Lian D.C."/>
            <person name="Zhao X.W."/>
            <person name="Wei L."/>
        </authorList>
    </citation>
    <scope>NUCLEOTIDE SEQUENCE [LARGE SCALE GENOMIC DNA]</scope>
    <source>
        <tissue evidence="2">Nenye</tissue>
    </source>
</reference>
<organism evidence="2 3">
    <name type="scientific">Cinchona calisaya</name>
    <dbReference type="NCBI Taxonomy" id="153742"/>
    <lineage>
        <taxon>Eukaryota</taxon>
        <taxon>Viridiplantae</taxon>
        <taxon>Streptophyta</taxon>
        <taxon>Embryophyta</taxon>
        <taxon>Tracheophyta</taxon>
        <taxon>Spermatophyta</taxon>
        <taxon>Magnoliopsida</taxon>
        <taxon>eudicotyledons</taxon>
        <taxon>Gunneridae</taxon>
        <taxon>Pentapetalae</taxon>
        <taxon>asterids</taxon>
        <taxon>lamiids</taxon>
        <taxon>Gentianales</taxon>
        <taxon>Rubiaceae</taxon>
        <taxon>Cinchonoideae</taxon>
        <taxon>Cinchoneae</taxon>
        <taxon>Cinchona</taxon>
    </lineage>
</organism>
<name>A0ABD3AIC6_9GENT</name>
<dbReference type="PANTHER" id="PTHR45786:SF78">
    <property type="entry name" value="ATP-DEPENDENT DNA HELICASE"/>
    <property type="match status" value="1"/>
</dbReference>
<evidence type="ECO:0000313" key="3">
    <source>
        <dbReference type="Proteomes" id="UP001630127"/>
    </source>
</evidence>
<dbReference type="AlphaFoldDB" id="A0ABD3AIC6"/>
<dbReference type="PANTHER" id="PTHR45786">
    <property type="entry name" value="DNA BINDING PROTEIN-LIKE"/>
    <property type="match status" value="1"/>
</dbReference>
<gene>
    <name evidence="2" type="ORF">ACH5RR_009335</name>
</gene>
<evidence type="ECO:0000256" key="1">
    <source>
        <dbReference type="SAM" id="MobiDB-lite"/>
    </source>
</evidence>
<proteinExistence type="predicted"/>
<keyword evidence="3" id="KW-1185">Reference proteome</keyword>
<protein>
    <submittedName>
        <fullName evidence="2">Uncharacterized protein</fullName>
    </submittedName>
</protein>
<feature type="compositionally biased region" description="Polar residues" evidence="1">
    <location>
        <begin position="63"/>
        <end position="82"/>
    </location>
</feature>
<dbReference type="Proteomes" id="UP001630127">
    <property type="component" value="Unassembled WGS sequence"/>
</dbReference>
<accession>A0ABD3AIC6</accession>